<dbReference type="InterPro" id="IPR038161">
    <property type="entry name" value="VirB9/CagX/TrbG_C_sf"/>
</dbReference>
<name>A0A0H4A392_9VIBR</name>
<keyword evidence="1" id="KW-0732">Signal</keyword>
<evidence type="ECO:0000313" key="2">
    <source>
        <dbReference type="EMBL" id="AKN40709.1"/>
    </source>
</evidence>
<dbReference type="AlphaFoldDB" id="A0A0H4A392"/>
<feature type="signal peptide" evidence="1">
    <location>
        <begin position="1"/>
        <end position="20"/>
    </location>
</feature>
<evidence type="ECO:0000256" key="1">
    <source>
        <dbReference type="SAM" id="SignalP"/>
    </source>
</evidence>
<evidence type="ECO:0008006" key="3">
    <source>
        <dbReference type="Google" id="ProtNLM"/>
    </source>
</evidence>
<proteinExistence type="predicted"/>
<dbReference type="Gene3D" id="2.60.40.2500">
    <property type="match status" value="1"/>
</dbReference>
<protein>
    <recommendedName>
        <fullName evidence="3">Conjugal transfer protein</fullName>
    </recommendedName>
</protein>
<organism evidence="2">
    <name type="scientific">Vibrio tasmaniensis</name>
    <dbReference type="NCBI Taxonomy" id="212663"/>
    <lineage>
        <taxon>Bacteria</taxon>
        <taxon>Pseudomonadati</taxon>
        <taxon>Pseudomonadota</taxon>
        <taxon>Gammaproteobacteria</taxon>
        <taxon>Vibrionales</taxon>
        <taxon>Vibrionaceae</taxon>
        <taxon>Vibrio</taxon>
    </lineage>
</organism>
<dbReference type="EMBL" id="KP795704">
    <property type="protein sequence ID" value="AKN40709.1"/>
    <property type="molecule type" value="Genomic_DNA"/>
</dbReference>
<dbReference type="EMBL" id="KP795691">
    <property type="protein sequence ID" value="AKN40312.1"/>
    <property type="molecule type" value="Genomic_DNA"/>
</dbReference>
<sequence>MKLCYWVACLSGLFSVGVMAKACQPIAHQSGEIITVNAARYLGARVQLPANLISPPTTSNAFLWDVTGIVGTNQLLIKPNSAAKEGASTNIYAFTDDGQVIDIQAQRVAANKNQTCVLVKARGFMDAQTQRAVSSFVQTQKVTAQPSVAPQAQATIDRLKLELKTANTHQKEDQKRAVIEALRKYRYRIYTRYQWDEGDGFIGQNVVSDAYDDGQFTYIRLANPNRGILSIETQIGGKAAIAPMKYDDAYGMYKITGIYPRLRLHLDDVTVEVKRTDFVTRGKG</sequence>
<reference evidence="2" key="1">
    <citation type="journal article" date="2015" name="MBio">
        <title>Eco-Evolutionary Dynamics of Episomes among Ecologically Cohesive Bacterial Populations.</title>
        <authorList>
            <person name="Xue H."/>
            <person name="Cordero O.X."/>
            <person name="Camas F.M."/>
            <person name="Trimble W."/>
            <person name="Meyer F."/>
            <person name="Guglielmini J."/>
            <person name="Rocha E.P."/>
            <person name="Polz M.F."/>
        </authorList>
    </citation>
    <scope>NUCLEOTIDE SEQUENCE</scope>
    <source>
        <strain evidence="2">FF_112</strain>
    </source>
</reference>
<feature type="chain" id="PRO_5007408303" description="Conjugal transfer protein" evidence="1">
    <location>
        <begin position="21"/>
        <end position="284"/>
    </location>
</feature>
<accession>A0A0H4A392</accession>